<dbReference type="AlphaFoldDB" id="G5IZX4"/>
<name>G5IZX4_CROWT</name>
<gene>
    <name evidence="2" type="ORF">CWATWH0003_0820</name>
</gene>
<sequence>MKGSNNRHKLNQRIARLHQQISDTRKDWHFKLAHHLCDQG</sequence>
<evidence type="ECO:0000259" key="1">
    <source>
        <dbReference type="Pfam" id="PF01385"/>
    </source>
</evidence>
<dbReference type="EMBL" id="AESD01000133">
    <property type="protein sequence ID" value="EHJ14514.1"/>
    <property type="molecule type" value="Genomic_DNA"/>
</dbReference>
<dbReference type="InterPro" id="IPR001959">
    <property type="entry name" value="Transposase"/>
</dbReference>
<protein>
    <submittedName>
        <fullName evidence="2">Transposase, IS200/IS605 family</fullName>
    </submittedName>
</protein>
<feature type="domain" description="Probable transposase IS891/IS1136/IS1341" evidence="1">
    <location>
        <begin position="2"/>
        <end position="38"/>
    </location>
</feature>
<comment type="caution">
    <text evidence="2">The sequence shown here is derived from an EMBL/GenBank/DDBJ whole genome shotgun (WGS) entry which is preliminary data.</text>
</comment>
<proteinExistence type="predicted"/>
<reference evidence="2 3" key="1">
    <citation type="journal article" date="2011" name="Front. Microbiol.">
        <title>Two Strains of Crocosphaera watsonii with Highly Conserved Genomes are Distinguished by Strain-Specific Features.</title>
        <authorList>
            <person name="Bench S.R."/>
            <person name="Ilikchyan I.N."/>
            <person name="Tripp H.J."/>
            <person name="Zehr J.P."/>
        </authorList>
    </citation>
    <scope>NUCLEOTIDE SEQUENCE [LARGE SCALE GENOMIC DNA]</scope>
    <source>
        <strain evidence="2 3">WH 0003</strain>
    </source>
</reference>
<evidence type="ECO:0000313" key="2">
    <source>
        <dbReference type="EMBL" id="EHJ14514.1"/>
    </source>
</evidence>
<organism evidence="2 3">
    <name type="scientific">Crocosphaera watsonii WH 0003</name>
    <dbReference type="NCBI Taxonomy" id="423471"/>
    <lineage>
        <taxon>Bacteria</taxon>
        <taxon>Bacillati</taxon>
        <taxon>Cyanobacteriota</taxon>
        <taxon>Cyanophyceae</taxon>
        <taxon>Oscillatoriophycideae</taxon>
        <taxon>Chroococcales</taxon>
        <taxon>Aphanothecaceae</taxon>
        <taxon>Crocosphaera</taxon>
    </lineage>
</organism>
<dbReference type="Pfam" id="PF01385">
    <property type="entry name" value="OrfB_IS605"/>
    <property type="match status" value="1"/>
</dbReference>
<dbReference type="PATRIC" id="fig|423471.3.peg.754"/>
<evidence type="ECO:0000313" key="3">
    <source>
        <dbReference type="Proteomes" id="UP000003477"/>
    </source>
</evidence>
<dbReference type="Proteomes" id="UP000003477">
    <property type="component" value="Unassembled WGS sequence"/>
</dbReference>
<accession>G5IZX4</accession>